<proteinExistence type="inferred from homology"/>
<dbReference type="GO" id="GO:0006979">
    <property type="term" value="P:response to oxidative stress"/>
    <property type="evidence" value="ECO:0007669"/>
    <property type="project" value="InterPro"/>
</dbReference>
<protein>
    <submittedName>
        <fullName evidence="5">TlpA family protein disulfide reductase</fullName>
    </submittedName>
</protein>
<keyword evidence="6" id="KW-1185">Reference proteome</keyword>
<evidence type="ECO:0000256" key="2">
    <source>
        <dbReference type="ARBA" id="ARBA00022559"/>
    </source>
</evidence>
<dbReference type="PROSITE" id="PS00194">
    <property type="entry name" value="THIOREDOXIN_1"/>
    <property type="match status" value="1"/>
</dbReference>
<dbReference type="GO" id="GO:0004601">
    <property type="term" value="F:peroxidase activity"/>
    <property type="evidence" value="ECO:0007669"/>
    <property type="project" value="UniProtKB-KW"/>
</dbReference>
<keyword evidence="2" id="KW-0575">Peroxidase</keyword>
<dbReference type="InterPro" id="IPR000889">
    <property type="entry name" value="Glutathione_peroxidase"/>
</dbReference>
<dbReference type="AlphaFoldDB" id="A0A6G7PUR4"/>
<reference evidence="5 6" key="1">
    <citation type="submission" date="2020-02" db="EMBL/GenBank/DDBJ databases">
        <title>Genome analysis of Thermosulfuriphilus ammonigenes ST65T, an anaerobic thermophilic chemolithoautotrophic bacterium isolated from a deep-sea hydrothermal vent.</title>
        <authorList>
            <person name="Slobodkina G."/>
            <person name="Allioux M."/>
            <person name="Merkel A."/>
            <person name="Alain K."/>
            <person name="Jebbar M."/>
            <person name="Slobodkin A."/>
        </authorList>
    </citation>
    <scope>NUCLEOTIDE SEQUENCE [LARGE SCALE GENOMIC DNA]</scope>
    <source>
        <strain evidence="5 6">ST65</strain>
    </source>
</reference>
<dbReference type="Pfam" id="PF00578">
    <property type="entry name" value="AhpC-TSA"/>
    <property type="match status" value="1"/>
</dbReference>
<evidence type="ECO:0000256" key="1">
    <source>
        <dbReference type="ARBA" id="ARBA00006926"/>
    </source>
</evidence>
<dbReference type="PANTHER" id="PTHR42852">
    <property type="entry name" value="THIOL:DISULFIDE INTERCHANGE PROTEIN DSBE"/>
    <property type="match status" value="1"/>
</dbReference>
<dbReference type="EMBL" id="CP048877">
    <property type="protein sequence ID" value="QIJ71419.1"/>
    <property type="molecule type" value="Genomic_DNA"/>
</dbReference>
<organism evidence="5 6">
    <name type="scientific">Thermosulfuriphilus ammonigenes</name>
    <dbReference type="NCBI Taxonomy" id="1936021"/>
    <lineage>
        <taxon>Bacteria</taxon>
        <taxon>Pseudomonadati</taxon>
        <taxon>Thermodesulfobacteriota</taxon>
        <taxon>Thermodesulfobacteria</taxon>
        <taxon>Thermodesulfobacteriales</taxon>
        <taxon>Thermodesulfobacteriaceae</taxon>
        <taxon>Thermosulfuriphilus</taxon>
    </lineage>
</organism>
<dbReference type="Proteomes" id="UP000502179">
    <property type="component" value="Chromosome"/>
</dbReference>
<dbReference type="CDD" id="cd02966">
    <property type="entry name" value="TlpA_like_family"/>
    <property type="match status" value="1"/>
</dbReference>
<dbReference type="PROSITE" id="PS51257">
    <property type="entry name" value="PROKAR_LIPOPROTEIN"/>
    <property type="match status" value="1"/>
</dbReference>
<dbReference type="PROSITE" id="PS51352">
    <property type="entry name" value="THIOREDOXIN_2"/>
    <property type="match status" value="1"/>
</dbReference>
<dbReference type="InterPro" id="IPR000866">
    <property type="entry name" value="AhpC/TSA"/>
</dbReference>
<name>A0A6G7PUR4_9BACT</name>
<dbReference type="PANTHER" id="PTHR42852:SF17">
    <property type="entry name" value="THIOREDOXIN-LIKE PROTEIN HI_1115"/>
    <property type="match status" value="1"/>
</dbReference>
<evidence type="ECO:0000256" key="4">
    <source>
        <dbReference type="ARBA" id="ARBA00023284"/>
    </source>
</evidence>
<keyword evidence="3" id="KW-0560">Oxidoreductase</keyword>
<dbReference type="InterPro" id="IPR017937">
    <property type="entry name" value="Thioredoxin_CS"/>
</dbReference>
<dbReference type="KEGG" id="tav:G4V39_03630"/>
<dbReference type="RefSeq" id="WP_166031640.1">
    <property type="nucleotide sequence ID" value="NZ_CP048877.1"/>
</dbReference>
<evidence type="ECO:0000313" key="6">
    <source>
        <dbReference type="Proteomes" id="UP000502179"/>
    </source>
</evidence>
<dbReference type="Gene3D" id="3.40.30.10">
    <property type="entry name" value="Glutaredoxin"/>
    <property type="match status" value="1"/>
</dbReference>
<dbReference type="InterPro" id="IPR050553">
    <property type="entry name" value="Thioredoxin_ResA/DsbE_sf"/>
</dbReference>
<evidence type="ECO:0000313" key="5">
    <source>
        <dbReference type="EMBL" id="QIJ71419.1"/>
    </source>
</evidence>
<sequence>MKSSNKLISLVILALAFLWTTSVWASVGCRKAYNFNLETVNGDRVSLEQFRGKVILVNFFATYCPPCRMEIPGFVEVYQKYKDKGFVVIGVSVDTRPYRILPDFIRLAGINYPVVLADDKTIAEYDNVYQLPTSFLIDSQGCIVKKYLGFIPESQLERDIKPLLMAK</sequence>
<comment type="similarity">
    <text evidence="1">Belongs to the glutathione peroxidase family.</text>
</comment>
<gene>
    <name evidence="5" type="ORF">G4V39_03630</name>
</gene>
<keyword evidence="4" id="KW-0676">Redox-active center</keyword>
<dbReference type="InterPro" id="IPR013766">
    <property type="entry name" value="Thioredoxin_domain"/>
</dbReference>
<evidence type="ECO:0000256" key="3">
    <source>
        <dbReference type="ARBA" id="ARBA00023002"/>
    </source>
</evidence>
<dbReference type="SUPFAM" id="SSF52833">
    <property type="entry name" value="Thioredoxin-like"/>
    <property type="match status" value="1"/>
</dbReference>
<dbReference type="InterPro" id="IPR036249">
    <property type="entry name" value="Thioredoxin-like_sf"/>
</dbReference>
<dbReference type="PROSITE" id="PS51355">
    <property type="entry name" value="GLUTATHIONE_PEROXID_3"/>
    <property type="match status" value="1"/>
</dbReference>
<accession>A0A6G7PUR4</accession>